<evidence type="ECO:0000313" key="1">
    <source>
        <dbReference type="EMBL" id="XAG95805.1"/>
    </source>
</evidence>
<gene>
    <name evidence="1" type="ORF">U7154_000038</name>
</gene>
<organism evidence="1 2">
    <name type="scientific">Enterobacter phage KKP_3711</name>
    <dbReference type="NCBI Taxonomy" id="3109398"/>
    <lineage>
        <taxon>Viruses</taxon>
        <taxon>Duplodnaviria</taxon>
        <taxon>Heunggongvirae</taxon>
        <taxon>Uroviricota</taxon>
        <taxon>Caudoviricetes</taxon>
        <taxon>Demerecviridae</taxon>
        <taxon>Markadamsvirinae</taxon>
    </lineage>
</organism>
<evidence type="ECO:0000313" key="2">
    <source>
        <dbReference type="Proteomes" id="UP001437386"/>
    </source>
</evidence>
<dbReference type="EMBL" id="PP579741">
    <property type="protein sequence ID" value="XAG95805.1"/>
    <property type="molecule type" value="Genomic_DNA"/>
</dbReference>
<dbReference type="Proteomes" id="UP001437386">
    <property type="component" value="Segment"/>
</dbReference>
<keyword evidence="2" id="KW-1185">Reference proteome</keyword>
<name>A0AAX4Q4W0_9CAUD</name>
<sequence length="126" mass="14546">MSDRFYSQMCQHYDIAPWELNLALWFPESDEYNKLVRKSMPKVTRKDLAKQFKEITSTDIDISKLPLATALDVVDFVNKGKKVEFDMPEGRRKDPYITVLQDILGKLDFSTATVAVMKGILEVIKQ</sequence>
<accession>A0AAX4Q4W0</accession>
<protein>
    <submittedName>
        <fullName evidence="1">Uncharacterized protein</fullName>
    </submittedName>
</protein>
<proteinExistence type="predicted"/>
<reference evidence="1 2" key="1">
    <citation type="submission" date="2024-04" db="EMBL/GenBank/DDBJ databases">
        <authorList>
            <person name="Wojcicki M."/>
            <person name="Srednicka P."/>
            <person name="Shymialevich D."/>
            <person name="Sokolowska B."/>
        </authorList>
    </citation>
    <scope>NUCLEOTIDE SEQUENCE [LARGE SCALE GENOMIC DNA]</scope>
</reference>